<feature type="transmembrane region" description="Helical" evidence="1">
    <location>
        <begin position="12"/>
        <end position="38"/>
    </location>
</feature>
<dbReference type="EMBL" id="JAOWKX010000003">
    <property type="protein sequence ID" value="MCV2884427.1"/>
    <property type="molecule type" value="Genomic_DNA"/>
</dbReference>
<proteinExistence type="predicted"/>
<keyword evidence="1" id="KW-0472">Membrane</keyword>
<comment type="caution">
    <text evidence="2">The sequence shown here is derived from an EMBL/GenBank/DDBJ whole genome shotgun (WGS) entry which is preliminary data.</text>
</comment>
<protein>
    <recommendedName>
        <fullName evidence="4">Acid-resistance membrane protein</fullName>
    </recommendedName>
</protein>
<gene>
    <name evidence="2" type="ORF">OE749_06945</name>
</gene>
<evidence type="ECO:0008006" key="4">
    <source>
        <dbReference type="Google" id="ProtNLM"/>
    </source>
</evidence>
<feature type="transmembrane region" description="Helical" evidence="1">
    <location>
        <begin position="106"/>
        <end position="123"/>
    </location>
</feature>
<dbReference type="RefSeq" id="WP_263711683.1">
    <property type="nucleotide sequence ID" value="NZ_JAOWKX010000003.1"/>
</dbReference>
<keyword evidence="1" id="KW-1133">Transmembrane helix</keyword>
<dbReference type="InterPro" id="IPR053824">
    <property type="entry name" value="DUF7010"/>
</dbReference>
<dbReference type="Proteomes" id="UP001652504">
    <property type="component" value="Unassembled WGS sequence"/>
</dbReference>
<evidence type="ECO:0000313" key="3">
    <source>
        <dbReference type="Proteomes" id="UP001652504"/>
    </source>
</evidence>
<feature type="transmembrane region" description="Helical" evidence="1">
    <location>
        <begin position="154"/>
        <end position="174"/>
    </location>
</feature>
<evidence type="ECO:0000313" key="2">
    <source>
        <dbReference type="EMBL" id="MCV2884427.1"/>
    </source>
</evidence>
<reference evidence="2 3" key="1">
    <citation type="submission" date="2022-10" db="EMBL/GenBank/DDBJ databases">
        <title>Aestuariibacter sp. AA17 isolated from Montipora capitata coral fragment.</title>
        <authorList>
            <person name="Emsley S.A."/>
            <person name="Pfannmuller K.M."/>
            <person name="Loughran R.M."/>
            <person name="Shlafstein M."/>
            <person name="Papke E."/>
            <person name="Saw J.H."/>
            <person name="Ushijima B."/>
            <person name="Videau P."/>
        </authorList>
    </citation>
    <scope>NUCLEOTIDE SEQUENCE [LARGE SCALE GENOMIC DNA]</scope>
    <source>
        <strain evidence="2 3">AA17</strain>
    </source>
</reference>
<keyword evidence="1" id="KW-0812">Transmembrane</keyword>
<organism evidence="2 3">
    <name type="scientific">Fluctibacter corallii</name>
    <dbReference type="NCBI Taxonomy" id="2984329"/>
    <lineage>
        <taxon>Bacteria</taxon>
        <taxon>Pseudomonadati</taxon>
        <taxon>Pseudomonadota</taxon>
        <taxon>Gammaproteobacteria</taxon>
        <taxon>Alteromonadales</taxon>
        <taxon>Alteromonadaceae</taxon>
        <taxon>Fluctibacter</taxon>
    </lineage>
</organism>
<feature type="transmembrane region" description="Helical" evidence="1">
    <location>
        <begin position="44"/>
        <end position="66"/>
    </location>
</feature>
<dbReference type="Pfam" id="PF22765">
    <property type="entry name" value="DUF7010"/>
    <property type="match status" value="1"/>
</dbReference>
<name>A0ABT3A6W3_9ALTE</name>
<feature type="transmembrane region" description="Helical" evidence="1">
    <location>
        <begin position="130"/>
        <end position="148"/>
    </location>
</feature>
<keyword evidence="3" id="KW-1185">Reference proteome</keyword>
<feature type="transmembrane region" description="Helical" evidence="1">
    <location>
        <begin position="78"/>
        <end position="100"/>
    </location>
</feature>
<sequence length="176" mass="18744">MDSVTSAQKDMRAAYCFGIPGIIASGSVWLVAGLAALLSEPLHGVITLIFGGMVIFPASIVLCRVFGYSGKHAKGNPLAPLAIEGTIWMLLSIVIAIVLATFNMSLFFPAMLFIIAGRYLTFATLYGNQIFYLFSVSLVLAGLLLSIITPPIFVGGLVGGLVEIVFALVIYIRVKI</sequence>
<evidence type="ECO:0000256" key="1">
    <source>
        <dbReference type="SAM" id="Phobius"/>
    </source>
</evidence>
<accession>A0ABT3A6W3</accession>